<dbReference type="GO" id="GO:0004519">
    <property type="term" value="F:endonuclease activity"/>
    <property type="evidence" value="ECO:0007669"/>
    <property type="project" value="InterPro"/>
</dbReference>
<geneLocation type="chloroplast" evidence="2"/>
<organism evidence="2">
    <name type="scientific">Blidingia minima</name>
    <dbReference type="NCBI Taxonomy" id="63414"/>
    <lineage>
        <taxon>Eukaryota</taxon>
        <taxon>Viridiplantae</taxon>
        <taxon>Chlorophyta</taxon>
        <taxon>core chlorophytes</taxon>
        <taxon>Ulvophyceae</taxon>
        <taxon>OUU clade</taxon>
        <taxon>Ulvales</taxon>
        <taxon>Ulvaceae</taxon>
        <taxon>Blidingia</taxon>
    </lineage>
</organism>
<dbReference type="Gene3D" id="3.10.28.10">
    <property type="entry name" value="Homing endonucleases"/>
    <property type="match status" value="1"/>
</dbReference>
<name>A0A8E5N7V9_9CHLO</name>
<feature type="domain" description="Homing endonuclease LAGLIDADG" evidence="1">
    <location>
        <begin position="13"/>
        <end position="82"/>
    </location>
</feature>
<dbReference type="SUPFAM" id="SSF55608">
    <property type="entry name" value="Homing endonucleases"/>
    <property type="match status" value="1"/>
</dbReference>
<proteinExistence type="predicted"/>
<gene>
    <name evidence="2" type="primary">ORF131</name>
</gene>
<dbReference type="Pfam" id="PF14528">
    <property type="entry name" value="LAGLIDADG_3"/>
    <property type="match status" value="1"/>
</dbReference>
<evidence type="ECO:0000259" key="1">
    <source>
        <dbReference type="Pfam" id="PF14528"/>
    </source>
</evidence>
<dbReference type="InterPro" id="IPR027434">
    <property type="entry name" value="Homing_endonucl"/>
</dbReference>
<accession>A0A8E5N7V9</accession>
<dbReference type="InterPro" id="IPR004860">
    <property type="entry name" value="LAGLIDADG_dom"/>
</dbReference>
<evidence type="ECO:0000313" key="2">
    <source>
        <dbReference type="EMBL" id="QUX32894.1"/>
    </source>
</evidence>
<sequence>MIKNDKKLNLTEIEVAWLSGLFEGEGSFGIDNRSAKRYINSVAPAAPFIKIAMTDEDVIAKVAKLLNKSHLSPTRKTVTNKTVFICHIGDRQTLLYLLPRMLPYMGKRRQKQIQMSIFLLNKWKIWKNKRN</sequence>
<dbReference type="EMBL" id="MK408749">
    <property type="protein sequence ID" value="QUX32894.1"/>
    <property type="molecule type" value="Genomic_DNA"/>
</dbReference>
<reference evidence="2" key="1">
    <citation type="submission" date="2019-01" db="EMBL/GenBank/DDBJ databases">
        <title>Complete Chloroplast Genome of Blidingia minima.</title>
        <authorList>
            <person name="Gao D."/>
        </authorList>
    </citation>
    <scope>NUCLEOTIDE SEQUENCE</scope>
</reference>
<protein>
    <recommendedName>
        <fullName evidence="1">Homing endonuclease LAGLIDADG domain-containing protein</fullName>
    </recommendedName>
</protein>
<keyword evidence="2" id="KW-0934">Plastid</keyword>
<keyword evidence="2" id="KW-0150">Chloroplast</keyword>
<dbReference type="AlphaFoldDB" id="A0A8E5N7V9"/>